<dbReference type="Proteomes" id="UP000590749">
    <property type="component" value="Unassembled WGS sequence"/>
</dbReference>
<evidence type="ECO:0000256" key="2">
    <source>
        <dbReference type="ARBA" id="ARBA00009142"/>
    </source>
</evidence>
<dbReference type="EMBL" id="JACHXF010000002">
    <property type="protein sequence ID" value="MBB3093877.1"/>
    <property type="molecule type" value="Genomic_DNA"/>
</dbReference>
<evidence type="ECO:0000313" key="11">
    <source>
        <dbReference type="Proteomes" id="UP000590749"/>
    </source>
</evidence>
<protein>
    <recommendedName>
        <fullName evidence="8">Probable membrane transporter protein</fullName>
    </recommendedName>
</protein>
<proteinExistence type="inferred from homology"/>
<keyword evidence="6 8" id="KW-1133">Transmembrane helix</keyword>
<evidence type="ECO:0000256" key="4">
    <source>
        <dbReference type="ARBA" id="ARBA00022475"/>
    </source>
</evidence>
<comment type="caution">
    <text evidence="10">The sequence shown here is derived from an EMBL/GenBank/DDBJ whole genome shotgun (WGS) entry which is preliminary data.</text>
</comment>
<evidence type="ECO:0000256" key="3">
    <source>
        <dbReference type="ARBA" id="ARBA00022448"/>
    </source>
</evidence>
<dbReference type="PANTHER" id="PTHR30269:SF37">
    <property type="entry name" value="MEMBRANE TRANSPORTER PROTEIN"/>
    <property type="match status" value="1"/>
</dbReference>
<feature type="transmembrane region" description="Helical" evidence="8">
    <location>
        <begin position="220"/>
        <end position="241"/>
    </location>
</feature>
<keyword evidence="5 8" id="KW-0812">Transmembrane</keyword>
<dbReference type="InterPro" id="IPR052017">
    <property type="entry name" value="TSUP"/>
</dbReference>
<evidence type="ECO:0000256" key="8">
    <source>
        <dbReference type="RuleBase" id="RU363041"/>
    </source>
</evidence>
<sequence>MNSSMILGAAGILAAAALAQAATGFGFSLLAVPLLGLVAGPVDAVVGSSVLACLINAVAVARDHGAVRWRTARTVLAAGLAGLPFGLLLLTVLPARSLTVLIAFCVLAGAAAIWRGLRIRGGRAAMLTSGFVSGLLTTATGVNGPPMAAAFSAMGLPPRQFRATLAAIFMVVGPLGVAGFVLAGQFTTRAGVIALAGLPAVVGGWWAGDRLFARLTDPVLFRRVVLAALCVASLITLARAATA</sequence>
<gene>
    <name evidence="10" type="ORF">FHR83_001526</name>
</gene>
<evidence type="ECO:0000256" key="5">
    <source>
        <dbReference type="ARBA" id="ARBA00022692"/>
    </source>
</evidence>
<keyword evidence="3" id="KW-0813">Transport</keyword>
<feature type="chain" id="PRO_5031217987" description="Probable membrane transporter protein" evidence="9">
    <location>
        <begin position="22"/>
        <end position="243"/>
    </location>
</feature>
<comment type="similarity">
    <text evidence="2 8">Belongs to the 4-toluene sulfonate uptake permease (TSUP) (TC 2.A.102) family.</text>
</comment>
<dbReference type="RefSeq" id="WP_183217933.1">
    <property type="nucleotide sequence ID" value="NZ_BMPW01000002.1"/>
</dbReference>
<accession>A0A7W5AD42</accession>
<comment type="subcellular location">
    <subcellularLocation>
        <location evidence="1 8">Cell membrane</location>
        <topology evidence="1 8">Multi-pass membrane protein</topology>
    </subcellularLocation>
</comment>
<organism evidence="10 11">
    <name type="scientific">Actinoplanes campanulatus</name>
    <dbReference type="NCBI Taxonomy" id="113559"/>
    <lineage>
        <taxon>Bacteria</taxon>
        <taxon>Bacillati</taxon>
        <taxon>Actinomycetota</taxon>
        <taxon>Actinomycetes</taxon>
        <taxon>Micromonosporales</taxon>
        <taxon>Micromonosporaceae</taxon>
        <taxon>Actinoplanes</taxon>
    </lineage>
</organism>
<dbReference type="GO" id="GO:0005886">
    <property type="term" value="C:plasma membrane"/>
    <property type="evidence" value="ECO:0007669"/>
    <property type="project" value="UniProtKB-SubCell"/>
</dbReference>
<keyword evidence="11" id="KW-1185">Reference proteome</keyword>
<keyword evidence="4 8" id="KW-1003">Cell membrane</keyword>
<reference evidence="10 11" key="1">
    <citation type="submission" date="2020-08" db="EMBL/GenBank/DDBJ databases">
        <title>Genomic Encyclopedia of Type Strains, Phase III (KMG-III): the genomes of soil and plant-associated and newly described type strains.</title>
        <authorList>
            <person name="Whitman W."/>
        </authorList>
    </citation>
    <scope>NUCLEOTIDE SEQUENCE [LARGE SCALE GENOMIC DNA]</scope>
    <source>
        <strain evidence="10 11">CECT 3287</strain>
    </source>
</reference>
<name>A0A7W5AD42_9ACTN</name>
<feature type="transmembrane region" description="Helical" evidence="8">
    <location>
        <begin position="124"/>
        <end position="143"/>
    </location>
</feature>
<feature type="transmembrane region" description="Helical" evidence="8">
    <location>
        <begin position="98"/>
        <end position="117"/>
    </location>
</feature>
<evidence type="ECO:0000256" key="1">
    <source>
        <dbReference type="ARBA" id="ARBA00004651"/>
    </source>
</evidence>
<feature type="signal peptide" evidence="9">
    <location>
        <begin position="1"/>
        <end position="21"/>
    </location>
</feature>
<feature type="transmembrane region" description="Helical" evidence="8">
    <location>
        <begin position="31"/>
        <end position="60"/>
    </location>
</feature>
<dbReference type="PANTHER" id="PTHR30269">
    <property type="entry name" value="TRANSMEMBRANE PROTEIN YFCA"/>
    <property type="match status" value="1"/>
</dbReference>
<feature type="transmembrane region" description="Helical" evidence="8">
    <location>
        <begin position="72"/>
        <end position="92"/>
    </location>
</feature>
<feature type="transmembrane region" description="Helical" evidence="8">
    <location>
        <begin position="190"/>
        <end position="208"/>
    </location>
</feature>
<evidence type="ECO:0000313" key="10">
    <source>
        <dbReference type="EMBL" id="MBB3093877.1"/>
    </source>
</evidence>
<evidence type="ECO:0000256" key="7">
    <source>
        <dbReference type="ARBA" id="ARBA00023136"/>
    </source>
</evidence>
<feature type="transmembrane region" description="Helical" evidence="8">
    <location>
        <begin position="163"/>
        <end position="183"/>
    </location>
</feature>
<dbReference type="InterPro" id="IPR002781">
    <property type="entry name" value="TM_pro_TauE-like"/>
</dbReference>
<dbReference type="Pfam" id="PF01925">
    <property type="entry name" value="TauE"/>
    <property type="match status" value="1"/>
</dbReference>
<keyword evidence="9" id="KW-0732">Signal</keyword>
<evidence type="ECO:0000256" key="6">
    <source>
        <dbReference type="ARBA" id="ARBA00022989"/>
    </source>
</evidence>
<evidence type="ECO:0000256" key="9">
    <source>
        <dbReference type="SAM" id="SignalP"/>
    </source>
</evidence>
<dbReference type="AlphaFoldDB" id="A0A7W5AD42"/>
<keyword evidence="7 8" id="KW-0472">Membrane</keyword>